<evidence type="ECO:0000313" key="3">
    <source>
        <dbReference type="EMBL" id="MFG6457032.1"/>
    </source>
</evidence>
<evidence type="ECO:0000256" key="1">
    <source>
        <dbReference type="SAM" id="SignalP"/>
    </source>
</evidence>
<dbReference type="Proteomes" id="UP001606305">
    <property type="component" value="Unassembled WGS sequence"/>
</dbReference>
<feature type="chain" id="PRO_5046166585" evidence="1">
    <location>
        <begin position="25"/>
        <end position="274"/>
    </location>
</feature>
<comment type="caution">
    <text evidence="3">The sequence shown here is derived from an EMBL/GenBank/DDBJ whole genome shotgun (WGS) entry which is preliminary data.</text>
</comment>
<reference evidence="3 4" key="1">
    <citation type="submission" date="2024-09" db="EMBL/GenBank/DDBJ databases">
        <title>Novel species of the genus Pelomonas and Roseateles isolated from streams.</title>
        <authorList>
            <person name="Lu H."/>
        </authorList>
    </citation>
    <scope>NUCLEOTIDE SEQUENCE [LARGE SCALE GENOMIC DNA]</scope>
    <source>
        <strain evidence="3 4">BYS96W</strain>
    </source>
</reference>
<proteinExistence type="predicted"/>
<name>A0ABW7G525_9BURK</name>
<sequence>MNKKQISRGMLALLLASIGVAAQAASTWAFTGVTSAEGANAVTSYTGSEGTLKISGAYVASNSTSFTTSGSGTTLLHYSGGLGMASDGTSTPNHAIDNVGNTEMVLLSFSQSVVLTSVGIGYKYGDADVGIFRLNSTTAPSLSSTTATYAGLTAAGWTLVGNYGDLGTDTSAPYTLVNGATTSAAPTASSVGSSWWLIVSYNSALSGTTAKSGTLNNGNDYFKLFGVTTSVCSGSAATDCGKKTNVPEPASLALVGVGLLGALGVRRRKSAAAA</sequence>
<evidence type="ECO:0000313" key="4">
    <source>
        <dbReference type="Proteomes" id="UP001606305"/>
    </source>
</evidence>
<dbReference type="EMBL" id="JBIGIA010000006">
    <property type="protein sequence ID" value="MFG6457032.1"/>
    <property type="molecule type" value="Genomic_DNA"/>
</dbReference>
<protein>
    <submittedName>
        <fullName evidence="3">Exosortase-dependent surface protein XDP1</fullName>
    </submittedName>
</protein>
<keyword evidence="1" id="KW-0732">Signal</keyword>
<dbReference type="Pfam" id="PF07589">
    <property type="entry name" value="PEP-CTERM"/>
    <property type="match status" value="1"/>
</dbReference>
<organism evidence="3 4">
    <name type="scientific">Pelomonas nitida</name>
    <dbReference type="NCBI Taxonomy" id="3299027"/>
    <lineage>
        <taxon>Bacteria</taxon>
        <taxon>Pseudomonadati</taxon>
        <taxon>Pseudomonadota</taxon>
        <taxon>Betaproteobacteria</taxon>
        <taxon>Burkholderiales</taxon>
        <taxon>Sphaerotilaceae</taxon>
        <taxon>Roseateles</taxon>
    </lineage>
</organism>
<accession>A0ABW7G525</accession>
<feature type="signal peptide" evidence="1">
    <location>
        <begin position="1"/>
        <end position="24"/>
    </location>
</feature>
<dbReference type="InterPro" id="IPR013424">
    <property type="entry name" value="Ice-binding_C"/>
</dbReference>
<dbReference type="NCBIfam" id="NF041927">
    <property type="entry name" value="Xrt_dep_XDP1"/>
    <property type="match status" value="1"/>
</dbReference>
<evidence type="ECO:0000259" key="2">
    <source>
        <dbReference type="Pfam" id="PF07589"/>
    </source>
</evidence>
<dbReference type="RefSeq" id="WP_394487851.1">
    <property type="nucleotide sequence ID" value="NZ_JBIGIA010000006.1"/>
</dbReference>
<feature type="domain" description="Ice-binding protein C-terminal" evidence="2">
    <location>
        <begin position="246"/>
        <end position="268"/>
    </location>
</feature>
<keyword evidence="4" id="KW-1185">Reference proteome</keyword>
<dbReference type="InterPro" id="IPR049672">
    <property type="entry name" value="Xrt_dep_XDP1"/>
</dbReference>
<dbReference type="NCBIfam" id="TIGR02595">
    <property type="entry name" value="PEP_CTERM"/>
    <property type="match status" value="1"/>
</dbReference>
<gene>
    <name evidence="3" type="primary">xdp1</name>
    <name evidence="3" type="ORF">ACG00X_09320</name>
</gene>